<dbReference type="Proteomes" id="UP000029079">
    <property type="component" value="Chromosome"/>
</dbReference>
<dbReference type="OrthoDB" id="9782128at2"/>
<evidence type="ECO:0000313" key="3">
    <source>
        <dbReference type="EMBL" id="AIM62562.1"/>
    </source>
</evidence>
<dbReference type="CDD" id="cd07067">
    <property type="entry name" value="HP_PGM_like"/>
    <property type="match status" value="1"/>
</dbReference>
<dbReference type="GO" id="GO:0005737">
    <property type="term" value="C:cytoplasm"/>
    <property type="evidence" value="ECO:0007669"/>
    <property type="project" value="TreeGrafter"/>
</dbReference>
<keyword evidence="4" id="KW-1185">Reference proteome</keyword>
<gene>
    <name evidence="3" type="ORF">WS74_0310</name>
</gene>
<feature type="binding site" evidence="2">
    <location>
        <position position="59"/>
    </location>
    <ligand>
        <name>substrate</name>
    </ligand>
</feature>
<dbReference type="KEGG" id="wce:WS08_0310"/>
<dbReference type="KEGG" id="wct:WS74_0310"/>
<feature type="active site" description="Proton donor/acceptor" evidence="1">
    <location>
        <position position="86"/>
    </location>
</feature>
<dbReference type="RefSeq" id="WP_009495843.1">
    <property type="nucleotide sequence ID" value="NZ_CP009223.1"/>
</dbReference>
<evidence type="ECO:0000256" key="1">
    <source>
        <dbReference type="PIRSR" id="PIRSR613078-1"/>
    </source>
</evidence>
<dbReference type="PATRIC" id="fig|759620.7.peg.294"/>
<proteinExistence type="predicted"/>
<dbReference type="AlphaFoldDB" id="A0A075TUK1"/>
<sequence length="221" mass="24167">MTKLYFIRHGKTEWNQEGRFQGKDGDSPLLAESFDQIKLLGGALADVSFDHAFTSPIKRAVDTAELTLEAMHQANVPLTKLSGLAEFGMGVWEGMRFVDVEAGWPEMLYAYRHQPELFDATQVEGAETFAQVQGRFMDAVNEAVAEFGGPDVNLIFFSHGMSLTAGMAALVELPLSETRARGGLSNTSTSILETSDGINYVELSRNDTSYLNLGDDSTNTV</sequence>
<dbReference type="InterPro" id="IPR029033">
    <property type="entry name" value="His_PPase_superfam"/>
</dbReference>
<feature type="binding site" evidence="2">
    <location>
        <begin position="8"/>
        <end position="15"/>
    </location>
    <ligand>
        <name>substrate</name>
    </ligand>
</feature>
<dbReference type="PANTHER" id="PTHR48100">
    <property type="entry name" value="BROAD-SPECIFICITY PHOSPHATASE YOR283W-RELATED"/>
    <property type="match status" value="1"/>
</dbReference>
<dbReference type="STRING" id="759620.WS105_0308"/>
<reference evidence="3 4" key="1">
    <citation type="journal article" date="2014" name="Genome Announc.">
        <title>Complete Genome Sequences of Fish Pathogenic Weissella ceti Strains WS74 and WS105.</title>
        <authorList>
            <person name="Figueiredo H.C."/>
            <person name="Leal C.A."/>
            <person name="Dorella F.A."/>
            <person name="Carvalho A.F."/>
            <person name="Soares S.C."/>
            <person name="Pereira F.L."/>
            <person name="Azevedo V.A."/>
        </authorList>
    </citation>
    <scope>NUCLEOTIDE SEQUENCE [LARGE SCALE GENOMIC DNA]</scope>
    <source>
        <strain evidence="3 4">WS74</strain>
    </source>
</reference>
<feature type="active site" description="Tele-phosphohistidine intermediate" evidence="1">
    <location>
        <position position="9"/>
    </location>
</feature>
<dbReference type="Gene3D" id="3.40.50.1240">
    <property type="entry name" value="Phosphoglycerate mutase-like"/>
    <property type="match status" value="1"/>
</dbReference>
<protein>
    <submittedName>
        <fullName evidence="3">Phosphoglycerate mutase</fullName>
    </submittedName>
</protein>
<dbReference type="PANTHER" id="PTHR48100:SF1">
    <property type="entry name" value="HISTIDINE PHOSPHATASE FAMILY PROTEIN-RELATED"/>
    <property type="match status" value="1"/>
</dbReference>
<dbReference type="SMART" id="SM00855">
    <property type="entry name" value="PGAM"/>
    <property type="match status" value="1"/>
</dbReference>
<evidence type="ECO:0000256" key="2">
    <source>
        <dbReference type="PIRSR" id="PIRSR613078-2"/>
    </source>
</evidence>
<dbReference type="InterPro" id="IPR013078">
    <property type="entry name" value="His_Pase_superF_clade-1"/>
</dbReference>
<organism evidence="3 4">
    <name type="scientific">Weissella ceti</name>
    <dbReference type="NCBI Taxonomy" id="759620"/>
    <lineage>
        <taxon>Bacteria</taxon>
        <taxon>Bacillati</taxon>
        <taxon>Bacillota</taxon>
        <taxon>Bacilli</taxon>
        <taxon>Lactobacillales</taxon>
        <taxon>Lactobacillaceae</taxon>
        <taxon>Weissella</taxon>
    </lineage>
</organism>
<dbReference type="InterPro" id="IPR050275">
    <property type="entry name" value="PGM_Phosphatase"/>
</dbReference>
<reference evidence="4" key="2">
    <citation type="submission" date="2014-08" db="EMBL/GenBank/DDBJ databases">
        <title>Complete genome of Weissella ceti strain WS74 isolated from diseased rainbow trout in Brazil.</title>
        <authorList>
            <person name="Figueiredo H.C.P."/>
            <person name="Leal C.A.G."/>
            <person name="Pereira F.L."/>
            <person name="Soares S.C."/>
            <person name="Dorella F.A."/>
            <person name="Carvalho A.F."/>
            <person name="Azevedo V.A.C."/>
        </authorList>
    </citation>
    <scope>NUCLEOTIDE SEQUENCE [LARGE SCALE GENOMIC DNA]</scope>
    <source>
        <strain evidence="4">WS74</strain>
    </source>
</reference>
<accession>A0A075TUK1</accession>
<dbReference type="KEGG" id="wci:WS105_0308"/>
<evidence type="ECO:0000313" key="4">
    <source>
        <dbReference type="Proteomes" id="UP000029079"/>
    </source>
</evidence>
<dbReference type="SUPFAM" id="SSF53254">
    <property type="entry name" value="Phosphoglycerate mutase-like"/>
    <property type="match status" value="1"/>
</dbReference>
<dbReference type="EMBL" id="CP009223">
    <property type="protein sequence ID" value="AIM62562.1"/>
    <property type="molecule type" value="Genomic_DNA"/>
</dbReference>
<dbReference type="Pfam" id="PF00300">
    <property type="entry name" value="His_Phos_1"/>
    <property type="match status" value="1"/>
</dbReference>
<dbReference type="GO" id="GO:0016791">
    <property type="term" value="F:phosphatase activity"/>
    <property type="evidence" value="ECO:0007669"/>
    <property type="project" value="TreeGrafter"/>
</dbReference>
<name>A0A075TUK1_9LACO</name>